<sequence length="87" mass="9772">MGGVNRIWRHNFEFYVQGGANACESAFSLHKCSFDTLPTVKTTIILILPKAPLRFFSRICCIPQLPWTSSPSIGQIITPPYPLSLIY</sequence>
<comment type="caution">
    <text evidence="1">The sequence shown here is derived from an EMBL/GenBank/DDBJ whole genome shotgun (WGS) entry which is preliminary data.</text>
</comment>
<proteinExistence type="predicted"/>
<organism evidence="1 2">
    <name type="scientific">Molorchus minor</name>
    <dbReference type="NCBI Taxonomy" id="1323400"/>
    <lineage>
        <taxon>Eukaryota</taxon>
        <taxon>Metazoa</taxon>
        <taxon>Ecdysozoa</taxon>
        <taxon>Arthropoda</taxon>
        <taxon>Hexapoda</taxon>
        <taxon>Insecta</taxon>
        <taxon>Pterygota</taxon>
        <taxon>Neoptera</taxon>
        <taxon>Endopterygota</taxon>
        <taxon>Coleoptera</taxon>
        <taxon>Polyphaga</taxon>
        <taxon>Cucujiformia</taxon>
        <taxon>Chrysomeloidea</taxon>
        <taxon>Cerambycidae</taxon>
        <taxon>Lamiinae</taxon>
        <taxon>Monochamini</taxon>
        <taxon>Molorchus</taxon>
    </lineage>
</organism>
<protein>
    <submittedName>
        <fullName evidence="1">Uncharacterized protein</fullName>
    </submittedName>
</protein>
<evidence type="ECO:0000313" key="2">
    <source>
        <dbReference type="Proteomes" id="UP001162164"/>
    </source>
</evidence>
<dbReference type="Proteomes" id="UP001162164">
    <property type="component" value="Unassembled WGS sequence"/>
</dbReference>
<reference evidence="1" key="1">
    <citation type="journal article" date="2023" name="Insect Mol. Biol.">
        <title>Genome sequencing provides insights into the evolution of gene families encoding plant cell wall-degrading enzymes in longhorned beetles.</title>
        <authorList>
            <person name="Shin N.R."/>
            <person name="Okamura Y."/>
            <person name="Kirsch R."/>
            <person name="Pauchet Y."/>
        </authorList>
    </citation>
    <scope>NUCLEOTIDE SEQUENCE</scope>
    <source>
        <strain evidence="1">MMC_N1</strain>
    </source>
</reference>
<evidence type="ECO:0000313" key="1">
    <source>
        <dbReference type="EMBL" id="KAJ8967066.1"/>
    </source>
</evidence>
<gene>
    <name evidence="1" type="ORF">NQ317_005965</name>
</gene>
<accession>A0ABQ9IW41</accession>
<keyword evidence="2" id="KW-1185">Reference proteome</keyword>
<dbReference type="EMBL" id="JAPWTJ010002248">
    <property type="protein sequence ID" value="KAJ8967066.1"/>
    <property type="molecule type" value="Genomic_DNA"/>
</dbReference>
<name>A0ABQ9IW41_9CUCU</name>